<gene>
    <name evidence="4" type="ORF">BN1204_033410</name>
    <name evidence="3" type="ORF">NCLIV_033410</name>
</gene>
<dbReference type="SUPFAM" id="SSF81901">
    <property type="entry name" value="HCP-like"/>
    <property type="match status" value="2"/>
</dbReference>
<feature type="compositionally biased region" description="Basic and acidic residues" evidence="1">
    <location>
        <begin position="2028"/>
        <end position="2039"/>
    </location>
</feature>
<dbReference type="VEuPathDB" id="ToxoDB:NCLIV_033410"/>
<dbReference type="EMBL" id="LN714483">
    <property type="protein sequence ID" value="CEL67542.1"/>
    <property type="molecule type" value="Genomic_DNA"/>
</dbReference>
<feature type="compositionally biased region" description="Low complexity" evidence="1">
    <location>
        <begin position="473"/>
        <end position="498"/>
    </location>
</feature>
<feature type="compositionally biased region" description="Low complexity" evidence="1">
    <location>
        <begin position="2052"/>
        <end position="2062"/>
    </location>
</feature>
<feature type="region of interest" description="Disordered" evidence="1">
    <location>
        <begin position="1737"/>
        <end position="1777"/>
    </location>
</feature>
<dbReference type="Gene3D" id="1.25.40.10">
    <property type="entry name" value="Tetratricopeptide repeat domain"/>
    <property type="match status" value="2"/>
</dbReference>
<reference evidence="3" key="1">
    <citation type="submission" date="2011-02" db="EMBL/GenBank/DDBJ databases">
        <authorList>
            <person name="Aslett M."/>
        </authorList>
    </citation>
    <scope>NUCLEOTIDE SEQUENCE</scope>
    <source>
        <strain evidence="3">Liverpool</strain>
    </source>
</reference>
<feature type="region of interest" description="Disordered" evidence="1">
    <location>
        <begin position="2003"/>
        <end position="2163"/>
    </location>
</feature>
<keyword evidence="2" id="KW-0812">Transmembrane</keyword>
<evidence type="ECO:0000256" key="1">
    <source>
        <dbReference type="SAM" id="MobiDB-lite"/>
    </source>
</evidence>
<feature type="compositionally biased region" description="Polar residues" evidence="1">
    <location>
        <begin position="362"/>
        <end position="377"/>
    </location>
</feature>
<feature type="region of interest" description="Disordered" evidence="1">
    <location>
        <begin position="45"/>
        <end position="68"/>
    </location>
</feature>
<feature type="compositionally biased region" description="Polar residues" evidence="1">
    <location>
        <begin position="452"/>
        <end position="465"/>
    </location>
</feature>
<feature type="compositionally biased region" description="Low complexity" evidence="1">
    <location>
        <begin position="45"/>
        <end position="63"/>
    </location>
</feature>
<feature type="region of interest" description="Disordered" evidence="1">
    <location>
        <begin position="550"/>
        <end position="606"/>
    </location>
</feature>
<feature type="compositionally biased region" description="Basic and acidic residues" evidence="1">
    <location>
        <begin position="1511"/>
        <end position="1522"/>
    </location>
</feature>
<feature type="compositionally biased region" description="Basic and acidic residues" evidence="1">
    <location>
        <begin position="1067"/>
        <end position="1083"/>
    </location>
</feature>
<dbReference type="SMART" id="SM00671">
    <property type="entry name" value="SEL1"/>
    <property type="match status" value="3"/>
</dbReference>
<dbReference type="EMBL" id="FR823390">
    <property type="protein sequence ID" value="CBZ53554.1"/>
    <property type="molecule type" value="Genomic_DNA"/>
</dbReference>
<dbReference type="GeneID" id="13442886"/>
<dbReference type="InterPro" id="IPR011990">
    <property type="entry name" value="TPR-like_helical_dom_sf"/>
</dbReference>
<reference evidence="4" key="4">
    <citation type="journal article" date="2015" name="PLoS ONE">
        <title>Comprehensive Evaluation of Toxoplasma gondii VEG and Neospora caninum LIV Genomes with Tachyzoite Stage Transcriptome and Proteome Defines Novel Transcript Features.</title>
        <authorList>
            <person name="Ramaprasad A."/>
            <person name="Mourier T."/>
            <person name="Naeem R."/>
            <person name="Malas T.B."/>
            <person name="Moussa E."/>
            <person name="Panigrahi A."/>
            <person name="Vermont S.J."/>
            <person name="Otto T.D."/>
            <person name="Wastling J."/>
            <person name="Pain A."/>
        </authorList>
    </citation>
    <scope>NUCLEOTIDE SEQUENCE</scope>
    <source>
        <strain evidence="4">Liverpool</strain>
    </source>
</reference>
<accession>F0VIJ3</accession>
<feature type="region of interest" description="Disordered" evidence="1">
    <location>
        <begin position="174"/>
        <end position="202"/>
    </location>
</feature>
<dbReference type="RefSeq" id="XP_003883586.1">
    <property type="nucleotide sequence ID" value="XM_003883537.1"/>
</dbReference>
<protein>
    <submittedName>
        <fullName evidence="4">Sel1 repeat-containing protein</fullName>
    </submittedName>
</protein>
<feature type="compositionally biased region" description="Low complexity" evidence="1">
    <location>
        <begin position="397"/>
        <end position="427"/>
    </location>
</feature>
<evidence type="ECO:0000313" key="4">
    <source>
        <dbReference type="EMBL" id="CEL67542.1"/>
    </source>
</evidence>
<feature type="region of interest" description="Disordered" evidence="1">
    <location>
        <begin position="1498"/>
        <end position="1525"/>
    </location>
</feature>
<feature type="compositionally biased region" description="Polar residues" evidence="1">
    <location>
        <begin position="808"/>
        <end position="818"/>
    </location>
</feature>
<proteinExistence type="predicted"/>
<feature type="region of interest" description="Disordered" evidence="1">
    <location>
        <begin position="1135"/>
        <end position="1165"/>
    </location>
</feature>
<evidence type="ECO:0000313" key="5">
    <source>
        <dbReference type="Proteomes" id="UP000007494"/>
    </source>
</evidence>
<feature type="region of interest" description="Disordered" evidence="1">
    <location>
        <begin position="1209"/>
        <end position="1230"/>
    </location>
</feature>
<keyword evidence="2" id="KW-0472">Membrane</keyword>
<feature type="compositionally biased region" description="Low complexity" evidence="1">
    <location>
        <begin position="1367"/>
        <end position="1400"/>
    </location>
</feature>
<sequence>MSSSLFSSAAERGEAVSAAARSALAREKKRSVRFGMPCRRRVAAQTADASSSSSNVAVPAPSSGNCAASRFSSSKVRVYPPAHAESTRRKRGRVASLCLLLLLLSKLASFLFRQSPLRSRSTSSAPEAPSALEFLFPSWGVQPPLASPAAVFPAPFFSATFAYAQAFSVLEEEGEWAEEESDEEDMAEDVSEEQSENDDTGAATHRVYQHDDRYYRALPLTDAQYLLDSIRLQFPHLARSPSVWIDIEEEITRQLRLVDRRTFPQSLFESITESEALEPGALLTPLGRSELPEGEARAYEIQKTTEIIQDVLSRHLGSPAPASEAATDSASSPHAAPSRPSVSSPSSGDSSPVNGAHVPRASTPSGDASASKVSSLSAGKELQPDNSGPQAPQVHGADPSPAVSPQSPSATRQAKVPGSGVPVSAVPKETSAPRHPPGGSDPREFGRGDSLRSASGESSTASGQQRGLLRTEASGSTSLSSPAPASSPSSGVDAPSAPTEAPGEKQGPSQNQKRRKTTGELGPDEPLNLGEVAFRPSAYIDLILRVAKPAKFANDDASDRRRRKDQHSLAGTGGSPAKARTDGSGAADRSDSPLSSPPPRPSPRAVRDFGEFYVLLRGVLEYHREGLPQATSPSPEPLFPSRAETGGHDASAIWREEGGEGLGAATTSTALLEALHTELNNLSVEGVKKVQAEAYGACSFLSFFGVPDAEGKLQLPGGWPRDIRLALRCAVEGNRGRQLCGTCFLIDGLATALGFPPVVAGSDAWAIAQDVGVKSLFVMHRRPDLYMPPDLLDEGVSSRQAGTPFGPRTSSPAETGQGASPRHAKGLRSSFDAPLIKYEMAAQLGDSLGKLAAAYYLQTGLGTIDYRYKDKEEIDEPALPDELLPYRKGKVTKAQVSTERLPGNSSTGCFAALKHVLDVGRDATDASSGHVTPRYLLREHLVPSAYRHSSTQNLSSLSRVEIASADEGHAGSAGSDPATSTASEEYALLVQSLADDGSPGGLAALGDLYFHGHEAGGIARDVGRAAELWRSAAAMGDANAAMALAYLLLGDVSEAAREAKEEEDDSEKSGKKDDSEKSGKEQVRTSVSAASFGDPARDTRSPPGKTSVQPASATGEASLGENIWSLLSSFLSGGGGDVGPSVSPTDAANAPPRASGDARAATGAHAQGDVWGSLGDTFPGGRGGTGVGGFVDGLFHRFFSFGADREKELPNGQLDADKEEAPTKEKTDWTKASAEPYLKQVISGGEGASPHLARYLAYRLGVEGFTNSTLAAESLQRAADLGDSNAQMLYANAHMSGVRPSSISAHPSSFFPNGTDVSVALRYYTKAAEQGRFEAIFNVAVLTLHGAGEGTLASTGLSSPTTLDPGPSSSSSSSSFSSSSSSSSFSSSSPPSPSPSLSFPDKLRLRRPFRERCVEAFGLFQKVAFSHPTVGALHALSSYAFSKGDETGALLVSVLLSEIGHAAGHVNAAALWPRLTRKRAELVERLYAAFKAKRGDEETGVLDGQGRRNGRREDETAEERSAGRSAAENCANVSAFAVYGSFFLPQQTYLATPEAAVYHVSDSPVSVSRPPSLPHSSEPRPDGPSGPEDGGGFSLQTCDLSVASNALRVHLHHLRVSEFVRCWARPPGEEWRNQLFERFPFLRRVVPRGATGKEGEGAWDRFSGAETEGDVCAFYFLRRAAVAGDVTSMLEVSRAYLDQAAFFEETQEQVQAAFASRGAAFRSLSVEERIEEMARRTVEGANNSQLASSHEGRQAASPHGEGPSAQAQKGEKGDRESAVPSWVKRLFLDAIDARRRASFVWRSAAGKQKDGRGLLELGEAFEHGQGVRRDRREAYKIYFTMATDPQHTPASRFLGFLALGQATLRWMGRRIGELGVPFHWGLRPPVSGTVSFVARSAAPRTASRGAEASEGDAEDFQEMPREDDDPSPFTCIQEWRASEQRAKEWQNYVWNRLLLVFFLLLVAALLGIVTAMHARGLTASRAPLRAAEHEAENLPFFHMESMESARAARPSPMGTVEAASSAGADSTLSDRREDGRGGERQPSAAFLSQQKGSGSRGRSPSPATSAVSFTDCRMQSSEEEAAGPRNEDVGDKAESVGIVWHRDSDGAASWDAGVGEGAEDRDASELVCGDRVGGTQAGDDDGPSCLRRRIVGRDKESSMQSSA</sequence>
<dbReference type="InterPro" id="IPR006597">
    <property type="entry name" value="Sel1-like"/>
</dbReference>
<evidence type="ECO:0000256" key="2">
    <source>
        <dbReference type="SAM" id="Phobius"/>
    </source>
</evidence>
<feature type="compositionally biased region" description="Acidic residues" evidence="1">
    <location>
        <begin position="174"/>
        <end position="199"/>
    </location>
</feature>
<dbReference type="OMA" id="FHGHEAG"/>
<keyword evidence="5" id="KW-1185">Reference proteome</keyword>
<feature type="compositionally biased region" description="Basic and acidic residues" evidence="1">
    <location>
        <begin position="441"/>
        <end position="450"/>
    </location>
</feature>
<reference evidence="3" key="2">
    <citation type="submission" date="2011-03" db="EMBL/GenBank/DDBJ databases">
        <title>Comparative genomics and transcriptomics of Neospora caninum and Toxoplasma gondii.</title>
        <authorList>
            <person name="Reid A.J."/>
            <person name="Sohal A."/>
            <person name="Harris D."/>
            <person name="Quail M."/>
            <person name="Sanders M."/>
            <person name="Berriman M."/>
            <person name="Wastling J.M."/>
            <person name="Pain A."/>
        </authorList>
    </citation>
    <scope>NUCLEOTIDE SEQUENCE</scope>
    <source>
        <strain evidence="3">Liverpool</strain>
    </source>
</reference>
<feature type="compositionally biased region" description="Low complexity" evidence="1">
    <location>
        <begin position="325"/>
        <end position="352"/>
    </location>
</feature>
<name>F0VIJ3_NEOCL</name>
<dbReference type="Proteomes" id="UP000007494">
    <property type="component" value="Chromosome VIII"/>
</dbReference>
<dbReference type="eggNOG" id="ENOG502SC8I">
    <property type="taxonomic scope" value="Eukaryota"/>
</dbReference>
<feature type="compositionally biased region" description="Acidic residues" evidence="1">
    <location>
        <begin position="1909"/>
        <end position="1926"/>
    </location>
</feature>
<dbReference type="PANTHER" id="PTHR24216">
    <property type="entry name" value="PAXILLIN-RELATED"/>
    <property type="match status" value="1"/>
</dbReference>
<feature type="compositionally biased region" description="Basic and acidic residues" evidence="1">
    <location>
        <begin position="2085"/>
        <end position="2105"/>
    </location>
</feature>
<feature type="region of interest" description="Disordered" evidence="1">
    <location>
        <begin position="1563"/>
        <end position="1594"/>
    </location>
</feature>
<keyword evidence="2" id="KW-1133">Transmembrane helix</keyword>
<feature type="region of interest" description="Disordered" evidence="1">
    <location>
        <begin position="317"/>
        <end position="530"/>
    </location>
</feature>
<dbReference type="InParanoid" id="F0VIJ3"/>
<feature type="region of interest" description="Disordered" evidence="1">
    <location>
        <begin position="1355"/>
        <end position="1401"/>
    </location>
</feature>
<feature type="transmembrane region" description="Helical" evidence="2">
    <location>
        <begin position="1949"/>
        <end position="1971"/>
    </location>
</feature>
<organism evidence="3 5">
    <name type="scientific">Neospora caninum (strain Liverpool)</name>
    <dbReference type="NCBI Taxonomy" id="572307"/>
    <lineage>
        <taxon>Eukaryota</taxon>
        <taxon>Sar</taxon>
        <taxon>Alveolata</taxon>
        <taxon>Apicomplexa</taxon>
        <taxon>Conoidasida</taxon>
        <taxon>Coccidia</taxon>
        <taxon>Eucoccidiorida</taxon>
        <taxon>Eimeriorina</taxon>
        <taxon>Sarcocystidae</taxon>
        <taxon>Neospora</taxon>
    </lineage>
</organism>
<reference evidence="5" key="3">
    <citation type="journal article" date="2012" name="PLoS Pathog.">
        <title>Comparative genomics of the apicomplexan parasites Toxoplasma gondii and Neospora caninum: Coccidia differing in host range and transmission strategy.</title>
        <authorList>
            <person name="Reid A.J."/>
            <person name="Vermont S.J."/>
            <person name="Cotton J.A."/>
            <person name="Harris D."/>
            <person name="Hill-Cawthorne G.A."/>
            <person name="Konen-Waisman S."/>
            <person name="Latham S.M."/>
            <person name="Mourier T."/>
            <person name="Norton R."/>
            <person name="Quail M.A."/>
            <person name="Sanders M."/>
            <person name="Shanmugam D."/>
            <person name="Sohal A."/>
            <person name="Wasmuth J.D."/>
            <person name="Brunk B."/>
            <person name="Grigg M.E."/>
            <person name="Howard J.C."/>
            <person name="Parkinson J."/>
            <person name="Roos D.S."/>
            <person name="Trees A.J."/>
            <person name="Berriman M."/>
            <person name="Pain A."/>
            <person name="Wastling J.M."/>
        </authorList>
    </citation>
    <scope>NUCLEOTIDE SEQUENCE [LARGE SCALE GENOMIC DNA]</scope>
    <source>
        <strain evidence="5">Liverpool</strain>
    </source>
</reference>
<feature type="region of interest" description="Disordered" evidence="1">
    <location>
        <begin position="790"/>
        <end position="825"/>
    </location>
</feature>
<feature type="region of interest" description="Disordered" evidence="1">
    <location>
        <begin position="1901"/>
        <end position="1927"/>
    </location>
</feature>
<dbReference type="OrthoDB" id="272077at2759"/>
<feature type="compositionally biased region" description="Basic and acidic residues" evidence="1">
    <location>
        <begin position="1209"/>
        <end position="1229"/>
    </location>
</feature>
<feature type="region of interest" description="Disordered" evidence="1">
    <location>
        <begin position="1057"/>
        <end position="1116"/>
    </location>
</feature>
<dbReference type="Pfam" id="PF08238">
    <property type="entry name" value="Sel1"/>
    <property type="match status" value="3"/>
</dbReference>
<feature type="compositionally biased region" description="Low complexity" evidence="1">
    <location>
        <begin position="1563"/>
        <end position="1576"/>
    </location>
</feature>
<evidence type="ECO:0000313" key="3">
    <source>
        <dbReference type="EMBL" id="CBZ53554.1"/>
    </source>
</evidence>